<reference evidence="1 2" key="1">
    <citation type="submission" date="2018-06" db="EMBL/GenBank/DDBJ databases">
        <authorList>
            <consortium name="Pathogen Informatics"/>
            <person name="Doyle S."/>
        </authorList>
    </citation>
    <scope>NUCLEOTIDE SEQUENCE [LARGE SCALE GENOMIC DNA]</scope>
    <source>
        <strain evidence="1 2">NCTC10742</strain>
    </source>
</reference>
<dbReference type="RefSeq" id="WP_264033033.1">
    <property type="nucleotide sequence ID" value="NZ_JACKST010000075.1"/>
</dbReference>
<evidence type="ECO:0000313" key="2">
    <source>
        <dbReference type="Proteomes" id="UP000254291"/>
    </source>
</evidence>
<dbReference type="EMBL" id="UGQM01000001">
    <property type="protein sequence ID" value="STZ41798.1"/>
    <property type="molecule type" value="Genomic_DNA"/>
</dbReference>
<sequence length="103" mass="10997">MLSMGAQSSAQGARILEIFLDRMVWTAATQSALASEYLLDKRYSSGLSDPDAALRDLVIAMTEKASAEAKSSSGWTRVADCLRSLGADDALITGVDSDRSHRS</sequence>
<dbReference type="AlphaFoldDB" id="A0A378SI23"/>
<accession>A0A378SI23</accession>
<name>A0A378SI23_9MYCO</name>
<dbReference type="Proteomes" id="UP000254291">
    <property type="component" value="Unassembled WGS sequence"/>
</dbReference>
<proteinExistence type="predicted"/>
<organism evidence="1 2">
    <name type="scientific">Mycolicibacterium gilvum</name>
    <dbReference type="NCBI Taxonomy" id="1804"/>
    <lineage>
        <taxon>Bacteria</taxon>
        <taxon>Bacillati</taxon>
        <taxon>Actinomycetota</taxon>
        <taxon>Actinomycetes</taxon>
        <taxon>Mycobacteriales</taxon>
        <taxon>Mycobacteriaceae</taxon>
        <taxon>Mycolicibacterium</taxon>
    </lineage>
</organism>
<protein>
    <submittedName>
        <fullName evidence="1">Uncharacterized protein</fullName>
    </submittedName>
</protein>
<evidence type="ECO:0000313" key="1">
    <source>
        <dbReference type="EMBL" id="STZ41798.1"/>
    </source>
</evidence>
<gene>
    <name evidence="1" type="ORF">NCTC10742_01005</name>
</gene>